<feature type="compositionally biased region" description="Basic residues" evidence="1">
    <location>
        <begin position="1"/>
        <end position="10"/>
    </location>
</feature>
<dbReference type="EMBL" id="JAPXGP010000008">
    <property type="protein sequence ID" value="MCZ6162421.1"/>
    <property type="molecule type" value="Genomic_DNA"/>
</dbReference>
<feature type="region of interest" description="Disordered" evidence="1">
    <location>
        <begin position="1"/>
        <end position="21"/>
    </location>
</feature>
<evidence type="ECO:0000256" key="2">
    <source>
        <dbReference type="SAM" id="Phobius"/>
    </source>
</evidence>
<proteinExistence type="predicted"/>
<keyword evidence="2" id="KW-0812">Transmembrane</keyword>
<dbReference type="Proteomes" id="UP001075461">
    <property type="component" value="Unassembled WGS sequence"/>
</dbReference>
<accession>A0A9Q4KLQ4</accession>
<reference evidence="3" key="1">
    <citation type="submission" date="2022-12" db="EMBL/GenBank/DDBJ databases">
        <title>Species Delineation and Comparative Genomics within the Campylobacter ureolyticus Complex.</title>
        <authorList>
            <person name="Maki J."/>
            <person name="Howard M."/>
            <person name="Connelly S."/>
            <person name="Hardy D.J."/>
            <person name="Cameron A."/>
        </authorList>
    </citation>
    <scope>NUCLEOTIDE SEQUENCE</scope>
    <source>
        <strain evidence="3">URMC_786</strain>
    </source>
</reference>
<evidence type="ECO:0000313" key="3">
    <source>
        <dbReference type="EMBL" id="MCZ6162421.1"/>
    </source>
</evidence>
<feature type="transmembrane region" description="Helical" evidence="2">
    <location>
        <begin position="30"/>
        <end position="47"/>
    </location>
</feature>
<evidence type="ECO:0000313" key="4">
    <source>
        <dbReference type="Proteomes" id="UP001075461"/>
    </source>
</evidence>
<protein>
    <submittedName>
        <fullName evidence="3">Uncharacterized protein</fullName>
    </submittedName>
</protein>
<organism evidence="3 4">
    <name type="scientific">Campylobacter ureolyticus</name>
    <dbReference type="NCBI Taxonomy" id="827"/>
    <lineage>
        <taxon>Bacteria</taxon>
        <taxon>Pseudomonadati</taxon>
        <taxon>Campylobacterota</taxon>
        <taxon>Epsilonproteobacteria</taxon>
        <taxon>Campylobacterales</taxon>
        <taxon>Campylobacteraceae</taxon>
        <taxon>Campylobacter</taxon>
    </lineage>
</organism>
<gene>
    <name evidence="3" type="ORF">O6B92_08785</name>
</gene>
<keyword evidence="2" id="KW-1133">Transmembrane helix</keyword>
<comment type="caution">
    <text evidence="3">The sequence shown here is derived from an EMBL/GenBank/DDBJ whole genome shotgun (WGS) entry which is preliminary data.</text>
</comment>
<dbReference type="RefSeq" id="WP_269480654.1">
    <property type="nucleotide sequence ID" value="NZ_JAPXGH010000011.1"/>
</dbReference>
<evidence type="ECO:0000256" key="1">
    <source>
        <dbReference type="SAM" id="MobiDB-lite"/>
    </source>
</evidence>
<keyword evidence="2" id="KW-0472">Membrane</keyword>
<dbReference type="AlphaFoldDB" id="A0A9Q4KLQ4"/>
<name>A0A9Q4KLQ4_9BACT</name>
<sequence>MCFSKIKKNKNNQVDDKDSQAVKKTKNKKVQMFLLVLIVIMCFAMVVNRSEQDTEQISQTNQASSSKALQKEQNKKIKKIKNEYVDKLTLMYIKYYPNYSPVRCNGINYKGYLFIKCFKSVPGADGRYGGLWVVDEVNTNAEGAYDVYAVNGKAMSQREAMFRNAGREYVDIKAIPLPMVEWIKIDEVNELVAKSKDYKEEYKKESLFKK</sequence>